<sequence>MNSSNLLTDLKKRKTPIVKIDPSLNQYDGQILFPEKLEKANQMLKIIGLPK</sequence>
<evidence type="ECO:0000313" key="2">
    <source>
        <dbReference type="Proteomes" id="UP000256405"/>
    </source>
</evidence>
<protein>
    <submittedName>
        <fullName evidence="1">Uncharacterized protein</fullName>
    </submittedName>
</protein>
<organism evidence="1 2">
    <name type="scientific">Algoriphagus antarcticus</name>
    <dbReference type="NCBI Taxonomy" id="238540"/>
    <lineage>
        <taxon>Bacteria</taxon>
        <taxon>Pseudomonadati</taxon>
        <taxon>Bacteroidota</taxon>
        <taxon>Cytophagia</taxon>
        <taxon>Cytophagales</taxon>
        <taxon>Cyclobacteriaceae</taxon>
        <taxon>Algoriphagus</taxon>
    </lineage>
</organism>
<dbReference type="RefSeq" id="WP_169714507.1">
    <property type="nucleotide sequence ID" value="NZ_MSSW01000102.1"/>
</dbReference>
<proteinExistence type="predicted"/>
<comment type="caution">
    <text evidence="1">The sequence shown here is derived from an EMBL/GenBank/DDBJ whole genome shotgun (WGS) entry which is preliminary data.</text>
</comment>
<gene>
    <name evidence="1" type="ORF">C8N25_14420</name>
</gene>
<keyword evidence="2" id="KW-1185">Reference proteome</keyword>
<evidence type="ECO:0000313" key="1">
    <source>
        <dbReference type="EMBL" id="REG77494.1"/>
    </source>
</evidence>
<dbReference type="EMBL" id="QUNF01000044">
    <property type="protein sequence ID" value="REG77494.1"/>
    <property type="molecule type" value="Genomic_DNA"/>
</dbReference>
<name>A0A3E0D4K3_9BACT</name>
<dbReference type="Proteomes" id="UP000256405">
    <property type="component" value="Unassembled WGS sequence"/>
</dbReference>
<reference evidence="1 2" key="1">
    <citation type="submission" date="2018-08" db="EMBL/GenBank/DDBJ databases">
        <title>Genomic Encyclopedia of Archaeal and Bacterial Type Strains, Phase II (KMG-II): from individual species to whole genera.</title>
        <authorList>
            <person name="Goeker M."/>
        </authorList>
    </citation>
    <scope>NUCLEOTIDE SEQUENCE [LARGE SCALE GENOMIC DNA]</scope>
    <source>
        <strain evidence="1 2">DSM 15986</strain>
    </source>
</reference>
<accession>A0A3E0D4K3</accession>
<dbReference type="AlphaFoldDB" id="A0A3E0D4K3"/>